<keyword evidence="11" id="KW-0716">Sensory transduction</keyword>
<evidence type="ECO:0000256" key="6">
    <source>
        <dbReference type="ARBA" id="ARBA00004651"/>
    </source>
</evidence>
<dbReference type="GO" id="GO:0005524">
    <property type="term" value="F:ATP binding"/>
    <property type="evidence" value="ECO:0007669"/>
    <property type="project" value="UniProtKB-UniRule"/>
</dbReference>
<evidence type="ECO:0000256" key="31">
    <source>
        <dbReference type="PIRSR" id="PIRSR039050-51"/>
    </source>
</evidence>
<evidence type="ECO:0000256" key="3">
    <source>
        <dbReference type="ARBA" id="ARBA00004138"/>
    </source>
</evidence>
<feature type="binding site" evidence="31">
    <location>
        <position position="371"/>
    </location>
    <ligand>
        <name>Mg(2+)</name>
        <dbReference type="ChEBI" id="CHEBI:18420"/>
        <label>2</label>
        <note>catalytic</note>
    </ligand>
</feature>
<dbReference type="OMA" id="CVYMGLS"/>
<evidence type="ECO:0000256" key="7">
    <source>
        <dbReference type="ARBA" id="ARBA00022475"/>
    </source>
</evidence>
<keyword evidence="26 31" id="KW-0464">Manganese</keyword>
<evidence type="ECO:0000256" key="1">
    <source>
        <dbReference type="ARBA" id="ARBA00001593"/>
    </source>
</evidence>
<dbReference type="SUPFAM" id="SSF55073">
    <property type="entry name" value="Nucleotide cyclase"/>
    <property type="match status" value="2"/>
</dbReference>
<feature type="binding site" evidence="30">
    <location>
        <position position="949"/>
    </location>
    <ligand>
        <name>ATP</name>
        <dbReference type="ChEBI" id="CHEBI:30616"/>
    </ligand>
</feature>
<evidence type="ECO:0000256" key="26">
    <source>
        <dbReference type="ARBA" id="ARBA00023211"/>
    </source>
</evidence>
<evidence type="ECO:0000256" key="21">
    <source>
        <dbReference type="ARBA" id="ARBA00022989"/>
    </source>
</evidence>
<keyword evidence="8" id="KW-0963">Cytoplasm</keyword>
<evidence type="ECO:0000256" key="30">
    <source>
        <dbReference type="PIRSR" id="PIRSR039050-50"/>
    </source>
</evidence>
<keyword evidence="13 29" id="KW-0479">Metal-binding</keyword>
<keyword evidence="17 29" id="KW-0067">ATP-binding</keyword>
<dbReference type="Proteomes" id="UP000186698">
    <property type="component" value="Chromosome 5S"/>
</dbReference>
<feature type="binding site" evidence="30">
    <location>
        <begin position="1044"/>
        <end position="1048"/>
    </location>
    <ligand>
        <name>ATP</name>
        <dbReference type="ChEBI" id="CHEBI:30616"/>
    </ligand>
</feature>
<evidence type="ECO:0000256" key="23">
    <source>
        <dbReference type="ARBA" id="ARBA00023034"/>
    </source>
</evidence>
<dbReference type="PIRSF" id="PIRSF039050">
    <property type="entry name" value="Ade_cyc"/>
    <property type="match status" value="1"/>
</dbReference>
<keyword evidence="25" id="KW-0325">Glycoprotein</keyword>
<dbReference type="PROSITE" id="PS50125">
    <property type="entry name" value="GUANYLATE_CYCLASE_2"/>
    <property type="match status" value="2"/>
</dbReference>
<comment type="cofactor">
    <cofactor evidence="31">
        <name>Mg(2+)</name>
        <dbReference type="ChEBI" id="CHEBI:18420"/>
    </cofactor>
    <cofactor evidence="31">
        <name>Mn(2+)</name>
        <dbReference type="ChEBI" id="CHEBI:29035"/>
    </cofactor>
    <text evidence="31">Binds 2 magnesium ions per subunit. Is also active with manganese (in vitro).</text>
</comment>
<dbReference type="AlphaFoldDB" id="A0A1L8G5C7"/>
<evidence type="ECO:0000256" key="25">
    <source>
        <dbReference type="ARBA" id="ARBA00023180"/>
    </source>
</evidence>
<organism evidence="33 34">
    <name type="scientific">Xenopus laevis</name>
    <name type="common">African clawed frog</name>
    <dbReference type="NCBI Taxonomy" id="8355"/>
    <lineage>
        <taxon>Eukaryota</taxon>
        <taxon>Metazoa</taxon>
        <taxon>Chordata</taxon>
        <taxon>Craniata</taxon>
        <taxon>Vertebrata</taxon>
        <taxon>Euteleostomi</taxon>
        <taxon>Amphibia</taxon>
        <taxon>Batrachia</taxon>
        <taxon>Anura</taxon>
        <taxon>Pipoidea</taxon>
        <taxon>Pipidae</taxon>
        <taxon>Xenopodinae</taxon>
        <taxon>Xenopus</taxon>
        <taxon>Xenopus</taxon>
    </lineage>
</organism>
<evidence type="ECO:0000256" key="12">
    <source>
        <dbReference type="ARBA" id="ARBA00022692"/>
    </source>
</evidence>
<feature type="binding site" evidence="31">
    <location>
        <position position="327"/>
    </location>
    <ligand>
        <name>Mg(2+)</name>
        <dbReference type="ChEBI" id="CHEBI:18420"/>
        <label>2</label>
        <note>catalytic</note>
    </ligand>
</feature>
<dbReference type="InterPro" id="IPR018297">
    <property type="entry name" value="A/G_cyclase_CS"/>
</dbReference>
<evidence type="ECO:0000256" key="10">
    <source>
        <dbReference type="ARBA" id="ARBA00022553"/>
    </source>
</evidence>
<evidence type="ECO:0000256" key="29">
    <source>
        <dbReference type="PIRNR" id="PIRNR039050"/>
    </source>
</evidence>
<accession>A0A1L8G5C7</accession>
<keyword evidence="28" id="KW-0966">Cell projection</keyword>
<keyword evidence="18 29" id="KW-0460">Magnesium</keyword>
<comment type="cofactor">
    <cofactor evidence="2">
        <name>Mn(2+)</name>
        <dbReference type="ChEBI" id="CHEBI:29035"/>
    </cofactor>
</comment>
<keyword evidence="15" id="KW-0677">Repeat</keyword>
<dbReference type="EC" id="4.6.1.1" evidence="29"/>
<evidence type="ECO:0000256" key="16">
    <source>
        <dbReference type="ARBA" id="ARBA00022741"/>
    </source>
</evidence>
<evidence type="ECO:0000313" key="34">
    <source>
        <dbReference type="RefSeq" id="XP_041421053.1"/>
    </source>
</evidence>
<dbReference type="InterPro" id="IPR001054">
    <property type="entry name" value="A/G_cyclase"/>
</dbReference>
<evidence type="ECO:0000256" key="28">
    <source>
        <dbReference type="ARBA" id="ARBA00023273"/>
    </source>
</evidence>
<evidence type="ECO:0000256" key="17">
    <source>
        <dbReference type="ARBA" id="ARBA00022840"/>
    </source>
</evidence>
<dbReference type="OrthoDB" id="10261550at2759"/>
<comment type="similarity">
    <text evidence="29 32">Belongs to the adenylyl cyclase class-4/guanylyl cyclase family.</text>
</comment>
<dbReference type="GeneID" id="108718304"/>
<evidence type="ECO:0000256" key="8">
    <source>
        <dbReference type="ARBA" id="ARBA00022490"/>
    </source>
</evidence>
<dbReference type="CDD" id="cd07302">
    <property type="entry name" value="CHD"/>
    <property type="match status" value="2"/>
</dbReference>
<evidence type="ECO:0000256" key="22">
    <source>
        <dbReference type="ARBA" id="ARBA00022998"/>
    </source>
</evidence>
<feature type="binding site" evidence="30">
    <location>
        <begin position="327"/>
        <end position="332"/>
    </location>
    <ligand>
        <name>ATP</name>
        <dbReference type="ChEBI" id="CHEBI:30616"/>
    </ligand>
</feature>
<dbReference type="GO" id="GO:0007608">
    <property type="term" value="P:sensory perception of smell"/>
    <property type="evidence" value="ECO:0007669"/>
    <property type="project" value="UniProtKB-KW"/>
</dbReference>
<dbReference type="GO" id="GO:0005794">
    <property type="term" value="C:Golgi apparatus"/>
    <property type="evidence" value="ECO:0007669"/>
    <property type="project" value="UniProtKB-SubCell"/>
</dbReference>
<dbReference type="GO" id="GO:0005516">
    <property type="term" value="F:calmodulin binding"/>
    <property type="evidence" value="ECO:0007669"/>
    <property type="project" value="UniProtKB-KW"/>
</dbReference>
<comment type="function">
    <text evidence="29">Catalyzes the formation of the signaling molecule cAMP in response to G-protein signaling.</text>
</comment>
<feature type="binding site" evidence="30">
    <location>
        <begin position="1037"/>
        <end position="1039"/>
    </location>
    <ligand>
        <name>ATP</name>
        <dbReference type="ChEBI" id="CHEBI:30616"/>
    </ligand>
</feature>
<dbReference type="GO" id="GO:0004016">
    <property type="term" value="F:adenylate cyclase activity"/>
    <property type="evidence" value="ECO:0000318"/>
    <property type="project" value="GO_Central"/>
</dbReference>
<evidence type="ECO:0000256" key="5">
    <source>
        <dbReference type="ARBA" id="ARBA00004555"/>
    </source>
</evidence>
<evidence type="ECO:0000256" key="32">
    <source>
        <dbReference type="RuleBase" id="RU000405"/>
    </source>
</evidence>
<dbReference type="PROSITE" id="PS00452">
    <property type="entry name" value="GUANYLATE_CYCLASE_1"/>
    <property type="match status" value="2"/>
</dbReference>
<dbReference type="Pfam" id="PF16214">
    <property type="entry name" value="AC_N"/>
    <property type="match status" value="1"/>
</dbReference>
<evidence type="ECO:0000256" key="4">
    <source>
        <dbReference type="ARBA" id="ARBA00004496"/>
    </source>
</evidence>
<dbReference type="Pfam" id="PF00211">
    <property type="entry name" value="Guanylate_cyc"/>
    <property type="match status" value="2"/>
</dbReference>
<evidence type="ECO:0000256" key="27">
    <source>
        <dbReference type="ARBA" id="ARBA00023239"/>
    </source>
</evidence>
<dbReference type="GO" id="GO:0005929">
    <property type="term" value="C:cilium"/>
    <property type="evidence" value="ECO:0007669"/>
    <property type="project" value="UniProtKB-SubCell"/>
</dbReference>
<feature type="binding site" evidence="31">
    <location>
        <position position="327"/>
    </location>
    <ligand>
        <name>Mg(2+)</name>
        <dbReference type="ChEBI" id="CHEBI:18420"/>
        <label>1</label>
        <note>catalytic</note>
    </ligand>
</feature>
<keyword evidence="19" id="KW-0832">Ubl conjugation</keyword>
<keyword evidence="14" id="KW-0552">Olfaction</keyword>
<evidence type="ECO:0000256" key="13">
    <source>
        <dbReference type="ARBA" id="ARBA00022723"/>
    </source>
</evidence>
<evidence type="ECO:0000256" key="20">
    <source>
        <dbReference type="ARBA" id="ARBA00022860"/>
    </source>
</evidence>
<evidence type="ECO:0000313" key="33">
    <source>
        <dbReference type="Proteomes" id="UP000186698"/>
    </source>
</evidence>
<evidence type="ECO:0000256" key="24">
    <source>
        <dbReference type="ARBA" id="ARBA00023136"/>
    </source>
</evidence>
<dbReference type="GO" id="GO:0006171">
    <property type="term" value="P:cAMP biosynthetic process"/>
    <property type="evidence" value="ECO:0000318"/>
    <property type="project" value="GO_Central"/>
</dbReference>
<keyword evidence="27 29" id="KW-0456">Lyase</keyword>
<protein>
    <recommendedName>
        <fullName evidence="29">adenylate cyclase</fullName>
        <ecNumber evidence="29">4.6.1.1</ecNumber>
    </recommendedName>
</protein>
<dbReference type="SMART" id="SM00044">
    <property type="entry name" value="CYCc"/>
    <property type="match status" value="2"/>
</dbReference>
<evidence type="ECO:0000256" key="9">
    <source>
        <dbReference type="ARBA" id="ARBA00022499"/>
    </source>
</evidence>
<evidence type="ECO:0000256" key="19">
    <source>
        <dbReference type="ARBA" id="ARBA00022843"/>
    </source>
</evidence>
<dbReference type="InterPro" id="IPR032628">
    <property type="entry name" value="AC_N"/>
</dbReference>
<dbReference type="InterPro" id="IPR030672">
    <property type="entry name" value="Adcy"/>
</dbReference>
<evidence type="ECO:0000256" key="15">
    <source>
        <dbReference type="ARBA" id="ARBA00022737"/>
    </source>
</evidence>
<keyword evidence="24 29" id="KW-0472">Membrane</keyword>
<keyword evidence="21" id="KW-1133">Transmembrane helix</keyword>
<dbReference type="Gene3D" id="3.30.70.1230">
    <property type="entry name" value="Nucleotide cyclase"/>
    <property type="match status" value="2"/>
</dbReference>
<dbReference type="PaxDb" id="8355-A0A1L8G5C7"/>
<name>A0A1L8G5C7_XENLA</name>
<keyword evidence="12" id="KW-0812">Transmembrane</keyword>
<feature type="binding site" evidence="31">
    <location>
        <position position="371"/>
    </location>
    <ligand>
        <name>Mg(2+)</name>
        <dbReference type="ChEBI" id="CHEBI:18420"/>
        <label>1</label>
        <note>catalytic</note>
    </ligand>
</feature>
<dbReference type="FunFam" id="3.30.70.1230:FF:000006">
    <property type="entry name" value="Adenylate cyclase"/>
    <property type="match status" value="1"/>
</dbReference>
<keyword evidence="22 29" id="KW-0115">cAMP biosynthesis</keyword>
<dbReference type="PANTHER" id="PTHR45627:SF30">
    <property type="entry name" value="ADENYLATE CYCLASE TYPE 3"/>
    <property type="match status" value="1"/>
</dbReference>
<dbReference type="FunFam" id="3.30.70.1230:FF:000009">
    <property type="entry name" value="Adenylate cyclase"/>
    <property type="match status" value="1"/>
</dbReference>
<feature type="binding site" evidence="31">
    <location>
        <position position="328"/>
    </location>
    <ligand>
        <name>Mg(2+)</name>
        <dbReference type="ChEBI" id="CHEBI:18420"/>
        <label>2</label>
        <note>catalytic</note>
    </ligand>
</feature>
<keyword evidence="9" id="KW-1017">Isopeptide bond</keyword>
<comment type="catalytic activity">
    <reaction evidence="1 29">
        <text>ATP = 3',5'-cyclic AMP + diphosphate</text>
        <dbReference type="Rhea" id="RHEA:15389"/>
        <dbReference type="ChEBI" id="CHEBI:30616"/>
        <dbReference type="ChEBI" id="CHEBI:33019"/>
        <dbReference type="ChEBI" id="CHEBI:58165"/>
        <dbReference type="EC" id="4.6.1.1"/>
    </reaction>
</comment>
<feature type="binding site" evidence="30">
    <location>
        <begin position="369"/>
        <end position="371"/>
    </location>
    <ligand>
        <name>ATP</name>
        <dbReference type="ChEBI" id="CHEBI:30616"/>
    </ligand>
</feature>
<gene>
    <name evidence="34" type="primary">LOC108718304</name>
</gene>
<feature type="binding site" evidence="30">
    <location>
        <position position="1084"/>
    </location>
    <ligand>
        <name>ATP</name>
        <dbReference type="ChEBI" id="CHEBI:30616"/>
    </ligand>
</feature>
<keyword evidence="10" id="KW-0597">Phosphoprotein</keyword>
<reference evidence="34" key="1">
    <citation type="submission" date="2025-08" db="UniProtKB">
        <authorList>
            <consortium name="RefSeq"/>
        </authorList>
    </citation>
    <scope>IDENTIFICATION</scope>
    <source>
        <strain evidence="34">J_2021</strain>
        <tissue evidence="34">Erythrocytes</tissue>
    </source>
</reference>
<dbReference type="RefSeq" id="XP_041421053.1">
    <property type="nucleotide sequence ID" value="XM_041565119.1"/>
</dbReference>
<dbReference type="GO" id="GO:0005886">
    <property type="term" value="C:plasma membrane"/>
    <property type="evidence" value="ECO:0000318"/>
    <property type="project" value="GO_Central"/>
</dbReference>
<keyword evidence="23" id="KW-0333">Golgi apparatus</keyword>
<proteinExistence type="inferred from homology"/>
<dbReference type="KEGG" id="xla:108718304"/>
<feature type="binding site" evidence="30">
    <location>
        <position position="415"/>
    </location>
    <ligand>
        <name>ATP</name>
        <dbReference type="ChEBI" id="CHEBI:30616"/>
    </ligand>
</feature>
<keyword evidence="20" id="KW-0112">Calmodulin-binding</keyword>
<keyword evidence="33" id="KW-1185">Reference proteome</keyword>
<keyword evidence="16 29" id="KW-0547">Nucleotide-binding</keyword>
<evidence type="ECO:0000256" key="14">
    <source>
        <dbReference type="ARBA" id="ARBA00022725"/>
    </source>
</evidence>
<dbReference type="GO" id="GO:0007189">
    <property type="term" value="P:adenylate cyclase-activating G protein-coupled receptor signaling pathway"/>
    <property type="evidence" value="ECO:0000318"/>
    <property type="project" value="GO_Central"/>
</dbReference>
<dbReference type="InterPro" id="IPR029787">
    <property type="entry name" value="Nucleotide_cyclase"/>
</dbReference>
<evidence type="ECO:0000256" key="18">
    <source>
        <dbReference type="ARBA" id="ARBA00022842"/>
    </source>
</evidence>
<dbReference type="GO" id="GO:0035556">
    <property type="term" value="P:intracellular signal transduction"/>
    <property type="evidence" value="ECO:0007669"/>
    <property type="project" value="InterPro"/>
</dbReference>
<evidence type="ECO:0000256" key="11">
    <source>
        <dbReference type="ARBA" id="ARBA00022606"/>
    </source>
</evidence>
<evidence type="ECO:0000256" key="2">
    <source>
        <dbReference type="ARBA" id="ARBA00001936"/>
    </source>
</evidence>
<dbReference type="PANTHER" id="PTHR45627">
    <property type="entry name" value="ADENYLATE CYCLASE TYPE 1"/>
    <property type="match status" value="1"/>
</dbReference>
<dbReference type="GO" id="GO:0046872">
    <property type="term" value="F:metal ion binding"/>
    <property type="evidence" value="ECO:0007669"/>
    <property type="project" value="UniProtKB-KW"/>
</dbReference>
<dbReference type="STRING" id="8355.A0A1L8G5C7"/>
<sequence>MEKMPRNRAFSEPEYSAEYSADYSVSLPSDPDHGVGRTHEVTVRSSGCCLCLPRFMRLTFAPESLENLYQTYFRRQRHETLLVLVVFAALFDCYVIVMCAVVYSSDKLASTLVATVGLLAHLLLFFLCKFGLLPDRISRKFVPYILWILIAAQIFSYLGLNFAHFHEASDTVGWQAFFVFSFFITLPLRLTPIVLITAVSCGIHTLVLGVTIAQQQQDSINGNALLRQILSNVAIYLCSISVGIMSYYMADRKHRKAFLEARQSLEVKLNLEEQSQQQERLLLSILPKHIADEMLKDMKKDQQQKELQQFNTMYMYRHENVSILFADIVGFTQLSSSCSAQELVKLLNELFARFDKLAAKNHQLRIKILGDCYYCICGLPDYREDHAAYSIMMGLAMVDAISYVREKTKTDVDMRVGVHSGTVIGGVLGQKRWQYDVWSTDVTLANKMEAGGIPGRVHISQSTYDCLKGEFEVEPGEGGTRCDYLREKGIVTYLVVVPKQPINKNGINGVKLSLTSSHGNSPQLINTKECNGSINTTCTTPDENEELDTRVVNPSFPNPRRRLRLRDLAERVIDAQQNEQELNKLLNEALLERETVQVLKGKYTYRLSMRFINPEMETRFSVEKEKQSGAAFSCSCVVLLFTAIVQILIDPMLVANYVTFVIGEILLLVLTICSLAAIFPRVFPKKLVAFSTWIDRTRWARNTWAMSAIFILTMADIVDMLSCLQYYSSLNMTSHVQEAWGCVENPKYYSYIAVLALIATIMLVQVSHMVKLTLMLMITIAVGVVNIYAWRPIFDDYDNKRFNGYLAFLVPSKYSMTAMIFVMMLSFYYFARHVEKLARTLFLWKIDVHEQKEKVYDMRRWNEALVTNMLPEHVARHFLGSKKRDEELYSQSYDEIGVMFASIPNFSDFYTEESINNGGIECLRFLNEIISDFDALLDEPQFRCITKIKTIGSTYMAASGVTPDSNSNGYNNTIKKEEISDKERWQHLADLADFALAMKVTLMNINYQSFNNFMLRIGLNKGGVLAGVIGARKPHYDIWGNTVNVASRMESTGVMGNIQVVEETHDVLKEYGFRFVRRGPIFVKGKGELLTFFLKGRDKQGSFINGSSVTLPHQVVDNS</sequence>
<keyword evidence="7" id="KW-1003">Cell membrane</keyword>
<comment type="subcellular location">
    <subcellularLocation>
        <location evidence="6">Cell membrane</location>
        <topology evidence="6">Multi-pass membrane protein</topology>
    </subcellularLocation>
    <subcellularLocation>
        <location evidence="3">Cell projection</location>
        <location evidence="3">Cilium</location>
    </subcellularLocation>
    <subcellularLocation>
        <location evidence="4">Cytoplasm</location>
    </subcellularLocation>
    <subcellularLocation>
        <location evidence="5">Golgi apparatus</location>
    </subcellularLocation>
</comment>